<comment type="subcellular location">
    <subcellularLocation>
        <location evidence="9">Cytoplasm</location>
    </subcellularLocation>
</comment>
<dbReference type="InterPro" id="IPR051214">
    <property type="entry name" value="GH32_Enzymes"/>
</dbReference>
<dbReference type="InterPro" id="IPR023296">
    <property type="entry name" value="Glyco_hydro_beta-prop_sf"/>
</dbReference>
<evidence type="ECO:0000256" key="2">
    <source>
        <dbReference type="ARBA" id="ARBA00009902"/>
    </source>
</evidence>
<dbReference type="InterPro" id="IPR013148">
    <property type="entry name" value="Glyco_hydro_32_N"/>
</dbReference>
<dbReference type="InterPro" id="IPR001362">
    <property type="entry name" value="Glyco_hydro_32"/>
</dbReference>
<evidence type="ECO:0000259" key="10">
    <source>
        <dbReference type="Pfam" id="PF00251"/>
    </source>
</evidence>
<feature type="domain" description="Glycosyl hydrolase family 32 N-terminal" evidence="10">
    <location>
        <begin position="14"/>
        <end position="318"/>
    </location>
</feature>
<evidence type="ECO:0000256" key="5">
    <source>
        <dbReference type="ARBA" id="ARBA00022801"/>
    </source>
</evidence>
<dbReference type="InterPro" id="IPR013320">
    <property type="entry name" value="ConA-like_dom_sf"/>
</dbReference>
<evidence type="ECO:0000256" key="1">
    <source>
        <dbReference type="ARBA" id="ARBA00004914"/>
    </source>
</evidence>
<comment type="pathway">
    <text evidence="1 9">Glycan biosynthesis; sucrose metabolism.</text>
</comment>
<keyword evidence="9" id="KW-0963">Cytoplasm</keyword>
<evidence type="ECO:0000256" key="7">
    <source>
        <dbReference type="ARBA" id="ARBA00033367"/>
    </source>
</evidence>
<keyword evidence="5 8" id="KW-0378">Hydrolase</keyword>
<dbReference type="InterPro" id="IPR018053">
    <property type="entry name" value="Glyco_hydro_32_AS"/>
</dbReference>
<dbReference type="SUPFAM" id="SSF49899">
    <property type="entry name" value="Concanavalin A-like lectins/glucanases"/>
    <property type="match status" value="1"/>
</dbReference>
<evidence type="ECO:0000256" key="3">
    <source>
        <dbReference type="ARBA" id="ARBA00012758"/>
    </source>
</evidence>
<keyword evidence="13" id="KW-1185">Reference proteome</keyword>
<dbReference type="RefSeq" id="WP_128166085.1">
    <property type="nucleotide sequence ID" value="NZ_CP025688.1"/>
</dbReference>
<accession>A0ABX5Q4M8</accession>
<dbReference type="InterPro" id="IPR006232">
    <property type="entry name" value="Suc6P_hydrolase"/>
</dbReference>
<evidence type="ECO:0000313" key="12">
    <source>
        <dbReference type="EMBL" id="QAA21592.1"/>
    </source>
</evidence>
<name>A0ABX5Q4M8_9BACL</name>
<dbReference type="GO" id="GO:0016787">
    <property type="term" value="F:hydrolase activity"/>
    <property type="evidence" value="ECO:0007669"/>
    <property type="project" value="UniProtKB-KW"/>
</dbReference>
<dbReference type="Pfam" id="PF00251">
    <property type="entry name" value="Glyco_hydro_32N"/>
    <property type="match status" value="1"/>
</dbReference>
<dbReference type="CDD" id="cd08996">
    <property type="entry name" value="GH32_FFase"/>
    <property type="match status" value="1"/>
</dbReference>
<dbReference type="EC" id="3.2.1.26" evidence="3 8"/>
<proteinExistence type="inferred from homology"/>
<reference evidence="12 13" key="1">
    <citation type="submission" date="2018-01" db="EMBL/GenBank/DDBJ databases">
        <title>Complete genome sequencing of Sporolactobacillus terrae DLG3.</title>
        <authorList>
            <person name="Nam Y.-D."/>
            <person name="Kang J."/>
            <person name="Chung W.-H."/>
        </authorList>
    </citation>
    <scope>NUCLEOTIDE SEQUENCE [LARGE SCALE GENOMIC DNA]</scope>
    <source>
        <strain evidence="12 13">DLG3</strain>
    </source>
</reference>
<dbReference type="Proteomes" id="UP000285882">
    <property type="component" value="Chromosome"/>
</dbReference>
<evidence type="ECO:0000259" key="11">
    <source>
        <dbReference type="Pfam" id="PF08244"/>
    </source>
</evidence>
<evidence type="ECO:0000256" key="4">
    <source>
        <dbReference type="ARBA" id="ARBA00019623"/>
    </source>
</evidence>
<dbReference type="PANTHER" id="PTHR43101:SF1">
    <property type="entry name" value="BETA-FRUCTOSIDASE"/>
    <property type="match status" value="1"/>
</dbReference>
<protein>
    <recommendedName>
        <fullName evidence="4 8">Sucrose-6-phosphate hydrolase</fullName>
        <ecNumber evidence="3 8">3.2.1.26</ecNumber>
    </recommendedName>
    <alternativeName>
        <fullName evidence="7 9">Invertase</fullName>
    </alternativeName>
</protein>
<evidence type="ECO:0000256" key="8">
    <source>
        <dbReference type="RuleBase" id="RU362110"/>
    </source>
</evidence>
<sequence>MNQITNDRYRQNYHIMPPKGWMNDPNGLCFFKGYYHVFFQYHPYSAEWGPMHWGHMRSMDLVHWQECPIALTPGDNEDKDGCFSGSAVVKDGRLYLIYTGHHDKENTDQKQYWQNQNLAYSEDGIHFKKYEKNPIISHPPEDNDVDFRDPKVWQDKDEWFMVLGSRDQAGLGRVLLYASHDLLNWDYFGVISQSNHPEKEGYMWECPDFFQLDGQYILLTSPQGIVSHHDRCKNIFQSGYFIGDYQDGVYTRGCFREMDAGHDFYATQTIETDDGRRILLAWMAMWENKMPEQADGWAGTMTLPRELKRVGDKLYAYPIPELKALRSKLLLSKNESTNAINFCSKAHQLEIDAKMDWRSHSTIALVMNDHNGSALISVTFNADDGKVVLHRVGPDAERQTVIQQSDDLTMKVYVDTSSFELFINHGEATFSERFYAEGALSFKISAQERVWCTMHVYELGNHRNNAMIDK</sequence>
<comment type="similarity">
    <text evidence="2 8">Belongs to the glycosyl hydrolase 32 family.</text>
</comment>
<dbReference type="Pfam" id="PF08244">
    <property type="entry name" value="Glyco_hydro_32C"/>
    <property type="match status" value="1"/>
</dbReference>
<dbReference type="PROSITE" id="PS00609">
    <property type="entry name" value="GLYCOSYL_HYDROL_F32"/>
    <property type="match status" value="1"/>
</dbReference>
<dbReference type="PANTHER" id="PTHR43101">
    <property type="entry name" value="BETA-FRUCTOSIDASE"/>
    <property type="match status" value="1"/>
</dbReference>
<comment type="catalytic activity">
    <reaction evidence="8">
        <text>Hydrolysis of terminal non-reducing beta-D-fructofuranoside residues in beta-D-fructofuranosides.</text>
        <dbReference type="EC" id="3.2.1.26"/>
    </reaction>
</comment>
<keyword evidence="6 8" id="KW-0326">Glycosidase</keyword>
<dbReference type="SMART" id="SM00640">
    <property type="entry name" value="Glyco_32"/>
    <property type="match status" value="1"/>
</dbReference>
<dbReference type="Gene3D" id="2.115.10.20">
    <property type="entry name" value="Glycosyl hydrolase domain, family 43"/>
    <property type="match status" value="1"/>
</dbReference>
<dbReference type="EMBL" id="CP025688">
    <property type="protein sequence ID" value="QAA21592.1"/>
    <property type="molecule type" value="Genomic_DNA"/>
</dbReference>
<dbReference type="NCBIfam" id="TIGR01322">
    <property type="entry name" value="scrB_fam"/>
    <property type="match status" value="1"/>
</dbReference>
<organism evidence="12 13">
    <name type="scientific">Sporolactobacillus terrae</name>
    <dbReference type="NCBI Taxonomy" id="269673"/>
    <lineage>
        <taxon>Bacteria</taxon>
        <taxon>Bacillati</taxon>
        <taxon>Bacillota</taxon>
        <taxon>Bacilli</taxon>
        <taxon>Bacillales</taxon>
        <taxon>Sporolactobacillaceae</taxon>
        <taxon>Sporolactobacillus</taxon>
    </lineage>
</organism>
<evidence type="ECO:0000256" key="6">
    <source>
        <dbReference type="ARBA" id="ARBA00023295"/>
    </source>
</evidence>
<comment type="function">
    <text evidence="9">Enables the bacterium to metabolize sucrose as a sole carbon source.</text>
</comment>
<keyword evidence="9" id="KW-0119">Carbohydrate metabolism</keyword>
<dbReference type="SUPFAM" id="SSF75005">
    <property type="entry name" value="Arabinanase/levansucrase/invertase"/>
    <property type="match status" value="1"/>
</dbReference>
<gene>
    <name evidence="12" type="ORF">C0674_02565</name>
</gene>
<feature type="domain" description="Glycosyl hydrolase family 32 C-terminal" evidence="11">
    <location>
        <begin position="333"/>
        <end position="441"/>
    </location>
</feature>
<dbReference type="Gene3D" id="2.60.120.560">
    <property type="entry name" value="Exo-inulinase, domain 1"/>
    <property type="match status" value="1"/>
</dbReference>
<dbReference type="InterPro" id="IPR013189">
    <property type="entry name" value="Glyco_hydro_32_C"/>
</dbReference>
<evidence type="ECO:0000256" key="9">
    <source>
        <dbReference type="RuleBase" id="RU365015"/>
    </source>
</evidence>
<evidence type="ECO:0000313" key="13">
    <source>
        <dbReference type="Proteomes" id="UP000285882"/>
    </source>
</evidence>